<name>A0A1B6EE76_9HEMI</name>
<proteinExistence type="predicted"/>
<accession>A0A1B6EE76</accession>
<feature type="transmembrane region" description="Helical" evidence="2">
    <location>
        <begin position="44"/>
        <end position="63"/>
    </location>
</feature>
<evidence type="ECO:0000256" key="1">
    <source>
        <dbReference type="SAM" id="MobiDB-lite"/>
    </source>
</evidence>
<evidence type="ECO:0000256" key="2">
    <source>
        <dbReference type="SAM" id="Phobius"/>
    </source>
</evidence>
<dbReference type="EMBL" id="GEDC01001066">
    <property type="protein sequence ID" value="JAS36232.1"/>
    <property type="molecule type" value="Transcribed_RNA"/>
</dbReference>
<sequence length="220" mass="25816">IKTNMIFLALLFNLVIIINAKPIPGNNMDSAIEKFLEFPHTKLGMGLFVFLAIVVFIYALGELNTKLLERIQRDWRYDLENPRGVKLKKPKKENSLPTYVEEREVNTVRNEEEKEVNSEKKKREKKVNTRRNKGEREVNTKIEEQQVEKVYVYKYERAIDLLQTKPTKGILKKSTGVNSKEKKHVRFNLEGLEEPDEPKSSKRLKNSEKAYRNLLGLYLH</sequence>
<keyword evidence="2" id="KW-0472">Membrane</keyword>
<gene>
    <name evidence="4" type="ORF">g.33110</name>
</gene>
<protein>
    <submittedName>
        <fullName evidence="4">Uncharacterized protein</fullName>
    </submittedName>
</protein>
<organism evidence="4">
    <name type="scientific">Clastoptera arizonana</name>
    <name type="common">Arizona spittle bug</name>
    <dbReference type="NCBI Taxonomy" id="38151"/>
    <lineage>
        <taxon>Eukaryota</taxon>
        <taxon>Metazoa</taxon>
        <taxon>Ecdysozoa</taxon>
        <taxon>Arthropoda</taxon>
        <taxon>Hexapoda</taxon>
        <taxon>Insecta</taxon>
        <taxon>Pterygota</taxon>
        <taxon>Neoptera</taxon>
        <taxon>Paraneoptera</taxon>
        <taxon>Hemiptera</taxon>
        <taxon>Auchenorrhyncha</taxon>
        <taxon>Cercopoidea</taxon>
        <taxon>Clastopteridae</taxon>
        <taxon>Clastoptera</taxon>
    </lineage>
</organism>
<keyword evidence="2" id="KW-1133">Transmembrane helix</keyword>
<dbReference type="AlphaFoldDB" id="A0A1B6EE76"/>
<evidence type="ECO:0000313" key="4">
    <source>
        <dbReference type="EMBL" id="JAS36232.1"/>
    </source>
</evidence>
<feature type="region of interest" description="Disordered" evidence="1">
    <location>
        <begin position="111"/>
        <end position="133"/>
    </location>
</feature>
<reference evidence="4" key="1">
    <citation type="submission" date="2015-12" db="EMBL/GenBank/DDBJ databases">
        <title>De novo transcriptome assembly of four potential Pierce s Disease insect vectors from Arizona vineyards.</title>
        <authorList>
            <person name="Tassone E.E."/>
        </authorList>
    </citation>
    <scope>NUCLEOTIDE SEQUENCE</scope>
</reference>
<feature type="compositionally biased region" description="Basic and acidic residues" evidence="1">
    <location>
        <begin position="111"/>
        <end position="121"/>
    </location>
</feature>
<keyword evidence="3" id="KW-0732">Signal</keyword>
<keyword evidence="2" id="KW-0812">Transmembrane</keyword>
<feature type="non-terminal residue" evidence="4">
    <location>
        <position position="1"/>
    </location>
</feature>
<evidence type="ECO:0000256" key="3">
    <source>
        <dbReference type="SAM" id="SignalP"/>
    </source>
</evidence>
<feature type="signal peptide" evidence="3">
    <location>
        <begin position="1"/>
        <end position="20"/>
    </location>
</feature>
<feature type="compositionally biased region" description="Basic residues" evidence="1">
    <location>
        <begin position="122"/>
        <end position="131"/>
    </location>
</feature>
<feature type="chain" id="PRO_5008582025" evidence="3">
    <location>
        <begin position="21"/>
        <end position="220"/>
    </location>
</feature>